<feature type="non-terminal residue" evidence="1">
    <location>
        <position position="1"/>
    </location>
</feature>
<feature type="non-terminal residue" evidence="1">
    <location>
        <position position="57"/>
    </location>
</feature>
<organism evidence="1 2">
    <name type="scientific">Datura stramonium</name>
    <name type="common">Jimsonweed</name>
    <name type="synonym">Common thornapple</name>
    <dbReference type="NCBI Taxonomy" id="4076"/>
    <lineage>
        <taxon>Eukaryota</taxon>
        <taxon>Viridiplantae</taxon>
        <taxon>Streptophyta</taxon>
        <taxon>Embryophyta</taxon>
        <taxon>Tracheophyta</taxon>
        <taxon>Spermatophyta</taxon>
        <taxon>Magnoliopsida</taxon>
        <taxon>eudicotyledons</taxon>
        <taxon>Gunneridae</taxon>
        <taxon>Pentapetalae</taxon>
        <taxon>asterids</taxon>
        <taxon>lamiids</taxon>
        <taxon>Solanales</taxon>
        <taxon>Solanaceae</taxon>
        <taxon>Solanoideae</taxon>
        <taxon>Datureae</taxon>
        <taxon>Datura</taxon>
    </lineage>
</organism>
<comment type="caution">
    <text evidence="1">The sequence shown here is derived from an EMBL/GenBank/DDBJ whole genome shotgun (WGS) entry which is preliminary data.</text>
</comment>
<dbReference type="Proteomes" id="UP000823775">
    <property type="component" value="Unassembled WGS sequence"/>
</dbReference>
<reference evidence="1 2" key="1">
    <citation type="journal article" date="2021" name="BMC Genomics">
        <title>Datura genome reveals duplications of psychoactive alkaloid biosynthetic genes and high mutation rate following tissue culture.</title>
        <authorList>
            <person name="Rajewski A."/>
            <person name="Carter-House D."/>
            <person name="Stajich J."/>
            <person name="Litt A."/>
        </authorList>
    </citation>
    <scope>NUCLEOTIDE SEQUENCE [LARGE SCALE GENOMIC DNA]</scope>
    <source>
        <strain evidence="1">AR-01</strain>
    </source>
</reference>
<name>A0ABS8WX94_DATST</name>
<keyword evidence="2" id="KW-1185">Reference proteome</keyword>
<accession>A0ABS8WX94</accession>
<evidence type="ECO:0000313" key="2">
    <source>
        <dbReference type="Proteomes" id="UP000823775"/>
    </source>
</evidence>
<protein>
    <submittedName>
        <fullName evidence="1">Uncharacterized protein</fullName>
    </submittedName>
</protein>
<dbReference type="EMBL" id="JACEIK010014513">
    <property type="protein sequence ID" value="MCE3216856.1"/>
    <property type="molecule type" value="Genomic_DNA"/>
</dbReference>
<proteinExistence type="predicted"/>
<evidence type="ECO:0000313" key="1">
    <source>
        <dbReference type="EMBL" id="MCE3216856.1"/>
    </source>
</evidence>
<gene>
    <name evidence="1" type="ORF">HAX54_008628</name>
</gene>
<sequence length="57" mass="6531">PKSAQPPIITLYSLLRAGPKSDRTGQYKRGWADLETNKIKTRTSPFDLTINRNRFDP</sequence>